<dbReference type="RefSeq" id="WP_311020156.1">
    <property type="nucleotide sequence ID" value="NZ_JAUHGG010000003.1"/>
</dbReference>
<dbReference type="AlphaFoldDB" id="A0AAW8PYK2"/>
<proteinExistence type="predicted"/>
<dbReference type="Proteomes" id="UP001253193">
    <property type="component" value="Unassembled WGS sequence"/>
</dbReference>
<accession>A0AAW8PYK2</accession>
<sequence>MRLPPNVKKARLSADALAKSFNLSSDRGRELLASCYEIKGWNSFCEKISTQPDTNQLDPTEQNQINEILMAKISSRLSIPQSKYLKQVIESCSPFSQKPKVLVFDIAAAQESHDDGVNIGEMFDMLDMNEGFEQLMDMIGADSGDPEFFEDIKAGGLDEFQQRMRLSKPLEPFFFLLAIDKITEWKTSDKSNGFEHGEPAFYYFDEHDEEHPVFLNSACVMAGDTGDIDTLNSLIHIASAGYDEEFEKPIILFGSAPHKEINGKTFSTIGIWFDGMSWRWLFLCKEPPWRQKALFPEGVVDGLENTLISPAPPSELASGTESMGLPSHHVYHCLCNPIEDPTTDDEHGFNFNLEPRYELSAATGWKVFI</sequence>
<comment type="caution">
    <text evidence="1">The sequence shown here is derived from an EMBL/GenBank/DDBJ whole genome shotgun (WGS) entry which is preliminary data.</text>
</comment>
<evidence type="ECO:0000313" key="2">
    <source>
        <dbReference type="Proteomes" id="UP001253193"/>
    </source>
</evidence>
<reference evidence="1" key="1">
    <citation type="submission" date="2023-06" db="EMBL/GenBank/DDBJ databases">
        <title>Genomic Diversity of Vibrio spp. and Metagenomic Analysis of Pathogens in Florida Gulf Coastal Waters Following Hurricane Ian.</title>
        <authorList>
            <person name="Brumfield K.D."/>
        </authorList>
    </citation>
    <scope>NUCLEOTIDE SEQUENCE</scope>
    <source>
        <strain evidence="1">WBS2B-138</strain>
    </source>
</reference>
<protein>
    <submittedName>
        <fullName evidence="1">Uncharacterized protein</fullName>
    </submittedName>
</protein>
<organism evidence="1 2">
    <name type="scientific">Vibrio parahaemolyticus</name>
    <dbReference type="NCBI Taxonomy" id="670"/>
    <lineage>
        <taxon>Bacteria</taxon>
        <taxon>Pseudomonadati</taxon>
        <taxon>Pseudomonadota</taxon>
        <taxon>Gammaproteobacteria</taxon>
        <taxon>Vibrionales</taxon>
        <taxon>Vibrionaceae</taxon>
        <taxon>Vibrio</taxon>
    </lineage>
</organism>
<dbReference type="EMBL" id="JAUHGG010000003">
    <property type="protein sequence ID" value="MDS1821282.1"/>
    <property type="molecule type" value="Genomic_DNA"/>
</dbReference>
<evidence type="ECO:0000313" key="1">
    <source>
        <dbReference type="EMBL" id="MDS1821282.1"/>
    </source>
</evidence>
<gene>
    <name evidence="1" type="ORF">QX249_11460</name>
</gene>
<name>A0AAW8PYK2_VIBPH</name>